<feature type="domain" description="Integrase catalytic" evidence="1">
    <location>
        <begin position="1"/>
        <end position="118"/>
    </location>
</feature>
<dbReference type="InterPro" id="IPR036397">
    <property type="entry name" value="RNaseH_sf"/>
</dbReference>
<dbReference type="GO" id="GO:0003676">
    <property type="term" value="F:nucleic acid binding"/>
    <property type="evidence" value="ECO:0007669"/>
    <property type="project" value="InterPro"/>
</dbReference>
<proteinExistence type="predicted"/>
<evidence type="ECO:0000259" key="1">
    <source>
        <dbReference type="PROSITE" id="PS50994"/>
    </source>
</evidence>
<dbReference type="PROSITE" id="PS50994">
    <property type="entry name" value="INTEGRASE"/>
    <property type="match status" value="1"/>
</dbReference>
<dbReference type="EMBL" id="LN899819">
    <property type="protein sequence ID" value="CUV11967.1"/>
    <property type="molecule type" value="Genomic_DNA"/>
</dbReference>
<dbReference type="GO" id="GO:0015074">
    <property type="term" value="P:DNA integration"/>
    <property type="evidence" value="ECO:0007669"/>
    <property type="project" value="InterPro"/>
</dbReference>
<dbReference type="InterPro" id="IPR001584">
    <property type="entry name" value="Integrase_cat-core"/>
</dbReference>
<dbReference type="Gene3D" id="3.30.420.10">
    <property type="entry name" value="Ribonuclease H-like superfamily/Ribonuclease H"/>
    <property type="match status" value="1"/>
</dbReference>
<organism evidence="2">
    <name type="scientific">Ralstonia solanacearum</name>
    <name type="common">Pseudomonas solanacearum</name>
    <dbReference type="NCBI Taxonomy" id="305"/>
    <lineage>
        <taxon>Bacteria</taxon>
        <taxon>Pseudomonadati</taxon>
        <taxon>Pseudomonadota</taxon>
        <taxon>Betaproteobacteria</taxon>
        <taxon>Burkholderiales</taxon>
        <taxon>Burkholderiaceae</taxon>
        <taxon>Ralstonia</taxon>
        <taxon>Ralstonia solanacearum species complex</taxon>
    </lineage>
</organism>
<dbReference type="SUPFAM" id="SSF53098">
    <property type="entry name" value="Ribonuclease H-like"/>
    <property type="match status" value="1"/>
</dbReference>
<reference evidence="2" key="1">
    <citation type="submission" date="2015-10" db="EMBL/GenBank/DDBJ databases">
        <authorList>
            <person name="Gilbert D.G."/>
        </authorList>
    </citation>
    <scope>NUCLEOTIDE SEQUENCE</scope>
    <source>
        <strain evidence="2">Phyl III-seqv23</strain>
    </source>
</reference>
<accession>A0A0S4TR28</accession>
<gene>
    <name evidence="2" type="ORF">RUN39_v1_280020</name>
</gene>
<protein>
    <recommendedName>
        <fullName evidence="1">Integrase catalytic domain-containing protein</fullName>
    </recommendedName>
</protein>
<dbReference type="AlphaFoldDB" id="A0A0S4TR28"/>
<evidence type="ECO:0000313" key="2">
    <source>
        <dbReference type="EMBL" id="CUV11967.1"/>
    </source>
</evidence>
<name>A0A0S4TR28_RALSL</name>
<dbReference type="InterPro" id="IPR012337">
    <property type="entry name" value="RNaseH-like_sf"/>
</dbReference>
<sequence length="118" mass="13890">MTELHRKAIKLAAARFLRNLITAVLYRIHTVLTDNGIQFTNRTEDRDDFGHIFGRTCTENDIEEHRLAKVRYPWTNGRVEIMNRTIEEATVRRYRFRPIVSLKITFATSFRHTTLLAA</sequence>